<organism evidence="1 2">
    <name type="scientific">Brasilonema bromeliae SPC951</name>
    <dbReference type="NCBI Taxonomy" id="385972"/>
    <lineage>
        <taxon>Bacteria</taxon>
        <taxon>Bacillati</taxon>
        <taxon>Cyanobacteriota</taxon>
        <taxon>Cyanophyceae</taxon>
        <taxon>Nostocales</taxon>
        <taxon>Scytonemataceae</taxon>
        <taxon>Brasilonema</taxon>
        <taxon>Bromeliae group (in: Brasilonema)</taxon>
    </lineage>
</organism>
<proteinExistence type="predicted"/>
<evidence type="ECO:0000313" key="2">
    <source>
        <dbReference type="Proteomes" id="UP000718564"/>
    </source>
</evidence>
<sequence>MNTNTSWYEQELVKEFTTIVNHSFPQVGELLNQCYLKVIQSFWGQHNVHFLPYIAIYCSKNTIAAVKAEIYVFREVAFFLGLSKVVCLNATCLLHDPKSKLPQENPHLWLELQWIVTQEKGSVS</sequence>
<comment type="caution">
    <text evidence="1">The sequence shown here is derived from an EMBL/GenBank/DDBJ whole genome shotgun (WGS) entry which is preliminary data.</text>
</comment>
<accession>A0ABX1P624</accession>
<protein>
    <submittedName>
        <fullName evidence="1">Uncharacterized protein</fullName>
    </submittedName>
</protein>
<dbReference type="Proteomes" id="UP000718564">
    <property type="component" value="Unassembled WGS sequence"/>
</dbReference>
<keyword evidence="2" id="KW-1185">Reference proteome</keyword>
<dbReference type="EMBL" id="QMEB01000061">
    <property type="protein sequence ID" value="NMG19825.1"/>
    <property type="molecule type" value="Genomic_DNA"/>
</dbReference>
<dbReference type="RefSeq" id="WP_169155093.1">
    <property type="nucleotide sequence ID" value="NZ_CAWPJE010000029.1"/>
</dbReference>
<evidence type="ECO:0000313" key="1">
    <source>
        <dbReference type="EMBL" id="NMG19825.1"/>
    </source>
</evidence>
<gene>
    <name evidence="1" type="ORF">DP116_10270</name>
</gene>
<reference evidence="1 2" key="1">
    <citation type="submission" date="2018-06" db="EMBL/GenBank/DDBJ databases">
        <title>Comparative genomics of Brasilonema spp. strains.</title>
        <authorList>
            <person name="Alvarenga D.O."/>
            <person name="Fiore M.F."/>
            <person name="Varani A.M."/>
        </authorList>
    </citation>
    <scope>NUCLEOTIDE SEQUENCE [LARGE SCALE GENOMIC DNA]</scope>
    <source>
        <strain evidence="1 2">SPC951</strain>
    </source>
</reference>
<name>A0ABX1P624_9CYAN</name>